<reference evidence="2" key="1">
    <citation type="submission" date="2022-08" db="EMBL/GenBank/DDBJ databases">
        <authorList>
            <person name="Deng Y."/>
            <person name="Han X.-F."/>
            <person name="Zhang Y.-Q."/>
        </authorList>
    </citation>
    <scope>NUCLEOTIDE SEQUENCE</scope>
    <source>
        <strain evidence="2">CPCC 203386</strain>
    </source>
</reference>
<keyword evidence="2" id="KW-0012">Acyltransferase</keyword>
<dbReference type="GO" id="GO:0016746">
    <property type="term" value="F:acyltransferase activity"/>
    <property type="evidence" value="ECO:0007669"/>
    <property type="project" value="UniProtKB-KW"/>
</dbReference>
<evidence type="ECO:0000313" key="3">
    <source>
        <dbReference type="Proteomes" id="UP001165586"/>
    </source>
</evidence>
<protein>
    <submittedName>
        <fullName evidence="2">GNAT family N-acetyltransferase</fullName>
        <ecNumber evidence="2">2.3.1.-</ecNumber>
    </submittedName>
</protein>
<dbReference type="RefSeq" id="WP_259537362.1">
    <property type="nucleotide sequence ID" value="NZ_JANLCJ010000001.1"/>
</dbReference>
<keyword evidence="2" id="KW-0808">Transferase</keyword>
<dbReference type="EC" id="2.3.1.-" evidence="2"/>
<evidence type="ECO:0000259" key="1">
    <source>
        <dbReference type="PROSITE" id="PS51186"/>
    </source>
</evidence>
<feature type="domain" description="N-acetyltransferase" evidence="1">
    <location>
        <begin position="9"/>
        <end position="152"/>
    </location>
</feature>
<sequence length="157" mass="17868">MSADSPVQKRWSELTTDELYGLLKLRTDVFFVEQKVDESELDWRDAEPETLHLWLAEGRDVIACLRVLTDAHPEHEDARRVIGRVVVHPQHRGRGLAQRLLTSVIEQFGDEAMLLHAQTYIAPLYARFGFEAFGEPYDEAGISHVSMYRPAVAIGSH</sequence>
<dbReference type="PROSITE" id="PS51186">
    <property type="entry name" value="GNAT"/>
    <property type="match status" value="1"/>
</dbReference>
<dbReference type="Proteomes" id="UP001165586">
    <property type="component" value="Unassembled WGS sequence"/>
</dbReference>
<organism evidence="2 3">
    <name type="scientific">Herbiconiux daphne</name>
    <dbReference type="NCBI Taxonomy" id="2970914"/>
    <lineage>
        <taxon>Bacteria</taxon>
        <taxon>Bacillati</taxon>
        <taxon>Actinomycetota</taxon>
        <taxon>Actinomycetes</taxon>
        <taxon>Micrococcales</taxon>
        <taxon>Microbacteriaceae</taxon>
        <taxon>Herbiconiux</taxon>
    </lineage>
</organism>
<name>A0ABT2GXP4_9MICO</name>
<dbReference type="EMBL" id="JANLCJ010000001">
    <property type="protein sequence ID" value="MCS5732722.1"/>
    <property type="molecule type" value="Genomic_DNA"/>
</dbReference>
<dbReference type="Gene3D" id="3.40.630.30">
    <property type="match status" value="1"/>
</dbReference>
<dbReference type="Pfam" id="PF13673">
    <property type="entry name" value="Acetyltransf_10"/>
    <property type="match status" value="1"/>
</dbReference>
<accession>A0ABT2GXP4</accession>
<dbReference type="InterPro" id="IPR000182">
    <property type="entry name" value="GNAT_dom"/>
</dbReference>
<keyword evidence="3" id="KW-1185">Reference proteome</keyword>
<proteinExistence type="predicted"/>
<dbReference type="SUPFAM" id="SSF55729">
    <property type="entry name" value="Acyl-CoA N-acyltransferases (Nat)"/>
    <property type="match status" value="1"/>
</dbReference>
<comment type="caution">
    <text evidence="2">The sequence shown here is derived from an EMBL/GenBank/DDBJ whole genome shotgun (WGS) entry which is preliminary data.</text>
</comment>
<evidence type="ECO:0000313" key="2">
    <source>
        <dbReference type="EMBL" id="MCS5732722.1"/>
    </source>
</evidence>
<dbReference type="CDD" id="cd04301">
    <property type="entry name" value="NAT_SF"/>
    <property type="match status" value="1"/>
</dbReference>
<gene>
    <name evidence="2" type="ORF">N1032_03065</name>
</gene>
<dbReference type="InterPro" id="IPR016181">
    <property type="entry name" value="Acyl_CoA_acyltransferase"/>
</dbReference>